<keyword evidence="3 4" id="KW-0418">Kinase</keyword>
<comment type="caution">
    <text evidence="6">The sequence shown here is derived from an EMBL/GenBank/DDBJ whole genome shotgun (WGS) entry which is preliminary data.</text>
</comment>
<name>A0A815UJX8_9BILA</name>
<dbReference type="Pfam" id="PF00406">
    <property type="entry name" value="ADK"/>
    <property type="match status" value="1"/>
</dbReference>
<dbReference type="Proteomes" id="UP000663877">
    <property type="component" value="Unassembled WGS sequence"/>
</dbReference>
<keyword evidence="7" id="KW-1185">Reference proteome</keyword>
<dbReference type="GO" id="GO:0006139">
    <property type="term" value="P:nucleobase-containing compound metabolic process"/>
    <property type="evidence" value="ECO:0007669"/>
    <property type="project" value="InterPro"/>
</dbReference>
<dbReference type="AlphaFoldDB" id="A0A815UJX8"/>
<dbReference type="PANTHER" id="PTHR23359">
    <property type="entry name" value="NUCLEOTIDE KINASE"/>
    <property type="match status" value="1"/>
</dbReference>
<evidence type="ECO:0000256" key="2">
    <source>
        <dbReference type="ARBA" id="ARBA00022741"/>
    </source>
</evidence>
<evidence type="ECO:0000313" key="7">
    <source>
        <dbReference type="Proteomes" id="UP000663832"/>
    </source>
</evidence>
<evidence type="ECO:0008006" key="8">
    <source>
        <dbReference type="Google" id="ProtNLM"/>
    </source>
</evidence>
<dbReference type="InterPro" id="IPR000850">
    <property type="entry name" value="Adenylat/UMP-CMP_kin"/>
</dbReference>
<dbReference type="InterPro" id="IPR027417">
    <property type="entry name" value="P-loop_NTPase"/>
</dbReference>
<proteinExistence type="inferred from homology"/>
<keyword evidence="1 4" id="KW-0808">Transferase</keyword>
<dbReference type="GO" id="GO:0005524">
    <property type="term" value="F:ATP binding"/>
    <property type="evidence" value="ECO:0007669"/>
    <property type="project" value="InterPro"/>
</dbReference>
<gene>
    <name evidence="5" type="ORF">BJG266_LOCUS28296</name>
    <name evidence="6" type="ORF">QVE165_LOCUS44515</name>
</gene>
<dbReference type="EMBL" id="CAJNOM010000599">
    <property type="protein sequence ID" value="CAF1516994.1"/>
    <property type="molecule type" value="Genomic_DNA"/>
</dbReference>
<keyword evidence="2" id="KW-0547">Nucleotide-binding</keyword>
<sequence>MSDRVNLQCALLFDCDEKTSIHRCMERGRDSGRIDDNEETLKKRIATYQGSTKAVIQYYEKENLVKQIDVANDVVEENLFSRSAVLMIISFLNLSFNKLV</sequence>
<comment type="similarity">
    <text evidence="4">Belongs to the adenylate kinase family.</text>
</comment>
<accession>A0A815UJX8</accession>
<evidence type="ECO:0000313" key="5">
    <source>
        <dbReference type="EMBL" id="CAF1226930.1"/>
    </source>
</evidence>
<evidence type="ECO:0000256" key="4">
    <source>
        <dbReference type="RuleBase" id="RU003330"/>
    </source>
</evidence>
<reference evidence="6" key="1">
    <citation type="submission" date="2021-02" db="EMBL/GenBank/DDBJ databases">
        <authorList>
            <person name="Nowell W R."/>
        </authorList>
    </citation>
    <scope>NUCLEOTIDE SEQUENCE</scope>
</reference>
<protein>
    <recommendedName>
        <fullName evidence="8">Nucleoside-diphosphate kinase</fullName>
    </recommendedName>
</protein>
<dbReference type="Proteomes" id="UP000663832">
    <property type="component" value="Unassembled WGS sequence"/>
</dbReference>
<dbReference type="Gene3D" id="3.40.50.300">
    <property type="entry name" value="P-loop containing nucleotide triphosphate hydrolases"/>
    <property type="match status" value="1"/>
</dbReference>
<dbReference type="EMBL" id="CAJNOI010000286">
    <property type="protein sequence ID" value="CAF1226930.1"/>
    <property type="molecule type" value="Genomic_DNA"/>
</dbReference>
<organism evidence="6 7">
    <name type="scientific">Adineta steineri</name>
    <dbReference type="NCBI Taxonomy" id="433720"/>
    <lineage>
        <taxon>Eukaryota</taxon>
        <taxon>Metazoa</taxon>
        <taxon>Spiralia</taxon>
        <taxon>Gnathifera</taxon>
        <taxon>Rotifera</taxon>
        <taxon>Eurotatoria</taxon>
        <taxon>Bdelloidea</taxon>
        <taxon>Adinetida</taxon>
        <taxon>Adinetidae</taxon>
        <taxon>Adineta</taxon>
    </lineage>
</organism>
<evidence type="ECO:0000313" key="6">
    <source>
        <dbReference type="EMBL" id="CAF1516994.1"/>
    </source>
</evidence>
<dbReference type="OrthoDB" id="442176at2759"/>
<dbReference type="GO" id="GO:0019205">
    <property type="term" value="F:nucleobase-containing compound kinase activity"/>
    <property type="evidence" value="ECO:0007669"/>
    <property type="project" value="InterPro"/>
</dbReference>
<dbReference type="PRINTS" id="PR00094">
    <property type="entry name" value="ADENYLTKNASE"/>
</dbReference>
<evidence type="ECO:0000256" key="1">
    <source>
        <dbReference type="ARBA" id="ARBA00022679"/>
    </source>
</evidence>
<evidence type="ECO:0000256" key="3">
    <source>
        <dbReference type="ARBA" id="ARBA00022777"/>
    </source>
</evidence>
<dbReference type="SUPFAM" id="SSF52540">
    <property type="entry name" value="P-loop containing nucleoside triphosphate hydrolases"/>
    <property type="match status" value="1"/>
</dbReference>